<name>A0A2V0NRL8_9CHLO</name>
<feature type="chain" id="PRO_5016027057" description="Phytocyanin domain-containing protein" evidence="1">
    <location>
        <begin position="20"/>
        <end position="240"/>
    </location>
</feature>
<feature type="signal peptide" evidence="1">
    <location>
        <begin position="1"/>
        <end position="19"/>
    </location>
</feature>
<keyword evidence="1" id="KW-0732">Signal</keyword>
<dbReference type="OrthoDB" id="539848at2759"/>
<evidence type="ECO:0000256" key="1">
    <source>
        <dbReference type="SAM" id="SignalP"/>
    </source>
</evidence>
<dbReference type="Proteomes" id="UP000247498">
    <property type="component" value="Unassembled WGS sequence"/>
</dbReference>
<sequence>MARAFVLLAFSALVAGAAAQVARPPAVDPKKGIPLLIQPGNTTKLIWKTSPPHPDAVMCCGGVLQLSWSPMDSGVDHSVVLNIDDTCPNTLKNQQYVQYIYQAAPRGLVTLDFNQNGDYYISDAVANHCSQGMQFLLAVRGCPADNTIYAPTVPINVNCRATAGAAAAPAAAAALGAGTGGAPGAAAGMTPAQREAAEQQQRVAAQAAARNKAGNGAGAAGRGGAAVAAAAVAAAVLAAL</sequence>
<proteinExistence type="predicted"/>
<dbReference type="EMBL" id="BDRX01000014">
    <property type="protein sequence ID" value="GBF89969.1"/>
    <property type="molecule type" value="Genomic_DNA"/>
</dbReference>
<dbReference type="SUPFAM" id="SSF49503">
    <property type="entry name" value="Cupredoxins"/>
    <property type="match status" value="1"/>
</dbReference>
<dbReference type="AlphaFoldDB" id="A0A2V0NRL8"/>
<organism evidence="2 3">
    <name type="scientific">Raphidocelis subcapitata</name>
    <dbReference type="NCBI Taxonomy" id="307507"/>
    <lineage>
        <taxon>Eukaryota</taxon>
        <taxon>Viridiplantae</taxon>
        <taxon>Chlorophyta</taxon>
        <taxon>core chlorophytes</taxon>
        <taxon>Chlorophyceae</taxon>
        <taxon>CS clade</taxon>
        <taxon>Sphaeropleales</taxon>
        <taxon>Selenastraceae</taxon>
        <taxon>Raphidocelis</taxon>
    </lineage>
</organism>
<evidence type="ECO:0008006" key="4">
    <source>
        <dbReference type="Google" id="ProtNLM"/>
    </source>
</evidence>
<gene>
    <name evidence="2" type="ORF">Rsub_02675</name>
</gene>
<protein>
    <recommendedName>
        <fullName evidence="4">Phytocyanin domain-containing protein</fullName>
    </recommendedName>
</protein>
<accession>A0A2V0NRL8</accession>
<evidence type="ECO:0000313" key="2">
    <source>
        <dbReference type="EMBL" id="GBF89969.1"/>
    </source>
</evidence>
<dbReference type="InParanoid" id="A0A2V0NRL8"/>
<evidence type="ECO:0000313" key="3">
    <source>
        <dbReference type="Proteomes" id="UP000247498"/>
    </source>
</evidence>
<keyword evidence="3" id="KW-1185">Reference proteome</keyword>
<dbReference type="InterPro" id="IPR008972">
    <property type="entry name" value="Cupredoxin"/>
</dbReference>
<reference evidence="2 3" key="1">
    <citation type="journal article" date="2018" name="Sci. Rep.">
        <title>Raphidocelis subcapitata (=Pseudokirchneriella subcapitata) provides an insight into genome evolution and environmental adaptations in the Sphaeropleales.</title>
        <authorList>
            <person name="Suzuki S."/>
            <person name="Yamaguchi H."/>
            <person name="Nakajima N."/>
            <person name="Kawachi M."/>
        </authorList>
    </citation>
    <scope>NUCLEOTIDE SEQUENCE [LARGE SCALE GENOMIC DNA]</scope>
    <source>
        <strain evidence="2 3">NIES-35</strain>
    </source>
</reference>
<comment type="caution">
    <text evidence="2">The sequence shown here is derived from an EMBL/GenBank/DDBJ whole genome shotgun (WGS) entry which is preliminary data.</text>
</comment>